<sequence length="48" mass="5544">MHPLLKSLGYKLAKTKALSCYHYYIFVLRDLMIIFKGVLCDISSFSKS</sequence>
<reference evidence="1 2" key="1">
    <citation type="journal article" date="2013" name="Pathog. Dis.">
        <title>Genome sequences of 65 Helicobacter pylori strains isolated from asymptomatic individuals and patients with gastric cancer, peptic ulcer disease, or gastritis.</title>
        <authorList>
            <person name="Blanchard T.G."/>
            <person name="Czinn S.J."/>
            <person name="Correa P."/>
            <person name="Nakazawa T."/>
            <person name="Keelan M."/>
            <person name="Morningstar L."/>
            <person name="Santana-Cruz I."/>
            <person name="Maroo A."/>
            <person name="McCracken C."/>
            <person name="Shefchek K."/>
            <person name="Daugherty S."/>
            <person name="Song Y."/>
            <person name="Fraser C.M."/>
            <person name="Fricke W.F."/>
        </authorList>
    </citation>
    <scope>NUCLEOTIDE SEQUENCE [LARGE SCALE GENOMIC DNA]</scope>
    <source>
        <strain evidence="1 2">NQ4099</strain>
    </source>
</reference>
<evidence type="ECO:0000313" key="1">
    <source>
        <dbReference type="EMBL" id="EJB31829.1"/>
    </source>
</evidence>
<proteinExistence type="predicted"/>
<accession>I9QFC4</accession>
<protein>
    <submittedName>
        <fullName evidence="1">Uncharacterized protein</fullName>
    </submittedName>
</protein>
<dbReference type="PATRIC" id="fig|992026.3.peg.218"/>
<name>I9QFC4_HELPX</name>
<dbReference type="EMBL" id="AKNU01000001">
    <property type="protein sequence ID" value="EJB31829.1"/>
    <property type="molecule type" value="Genomic_DNA"/>
</dbReference>
<evidence type="ECO:0000313" key="2">
    <source>
        <dbReference type="Proteomes" id="UP000003402"/>
    </source>
</evidence>
<dbReference type="Proteomes" id="UP000003402">
    <property type="component" value="Unassembled WGS sequence"/>
</dbReference>
<dbReference type="AlphaFoldDB" id="I9QFC4"/>
<gene>
    <name evidence="1" type="ORF">HPNQ4099_0226</name>
</gene>
<comment type="caution">
    <text evidence="1">The sequence shown here is derived from an EMBL/GenBank/DDBJ whole genome shotgun (WGS) entry which is preliminary data.</text>
</comment>
<organism evidence="1 2">
    <name type="scientific">Helicobacter pylori NQ4099</name>
    <dbReference type="NCBI Taxonomy" id="992026"/>
    <lineage>
        <taxon>Bacteria</taxon>
        <taxon>Pseudomonadati</taxon>
        <taxon>Campylobacterota</taxon>
        <taxon>Epsilonproteobacteria</taxon>
        <taxon>Campylobacterales</taxon>
        <taxon>Helicobacteraceae</taxon>
        <taxon>Helicobacter</taxon>
    </lineage>
</organism>